<dbReference type="FunFam" id="3.40.50.790:FF:000001">
    <property type="entry name" value="50S ribosomal protein L1"/>
    <property type="match status" value="1"/>
</dbReference>
<keyword evidence="4 11" id="KW-0699">rRNA-binding</keyword>
<dbReference type="PROSITE" id="PS01199">
    <property type="entry name" value="RIBOSOMAL_L1"/>
    <property type="match status" value="1"/>
</dbReference>
<dbReference type="InterPro" id="IPR023673">
    <property type="entry name" value="Ribosomal_uL1_CS"/>
</dbReference>
<evidence type="ECO:0000313" key="17">
    <source>
        <dbReference type="Proteomes" id="UP000322915"/>
    </source>
</evidence>
<evidence type="ECO:0000256" key="7">
    <source>
        <dbReference type="ARBA" id="ARBA00022980"/>
    </source>
</evidence>
<keyword evidence="17" id="KW-1185">Reference proteome</keyword>
<reference evidence="17 18" key="2">
    <citation type="submission" date="2019-01" db="EMBL/GenBank/DDBJ databases">
        <title>Genome sequences of marine Pseudoalteromonas species.</title>
        <authorList>
            <person name="Boraston A.B."/>
            <person name="Hehemann J.-H."/>
            <person name="Vickers C.J."/>
            <person name="Salama-Alber O."/>
            <person name="Abe K."/>
            <person name="Hettle A.J."/>
        </authorList>
    </citation>
    <scope>NUCLEOTIDE SEQUENCE [LARGE SCALE GENOMIC DNA]</scope>
    <source>
        <strain evidence="14 18">PS42</strain>
        <strain evidence="13 17">PS47</strain>
    </source>
</reference>
<dbReference type="InterPro" id="IPR002143">
    <property type="entry name" value="Ribosomal_uL1"/>
</dbReference>
<comment type="similarity">
    <text evidence="1 11 12">Belongs to the universal ribosomal protein uL1 family.</text>
</comment>
<evidence type="ECO:0000256" key="9">
    <source>
        <dbReference type="ARBA" id="ARBA00035241"/>
    </source>
</evidence>
<dbReference type="SUPFAM" id="SSF56808">
    <property type="entry name" value="Ribosomal protein L1"/>
    <property type="match status" value="1"/>
</dbReference>
<dbReference type="InterPro" id="IPR023674">
    <property type="entry name" value="Ribosomal_uL1-like"/>
</dbReference>
<keyword evidence="5 11" id="KW-0810">Translation regulation</keyword>
<dbReference type="HAMAP" id="MF_01318_B">
    <property type="entry name" value="Ribosomal_uL1_B"/>
    <property type="match status" value="1"/>
</dbReference>
<evidence type="ECO:0000256" key="4">
    <source>
        <dbReference type="ARBA" id="ARBA00022730"/>
    </source>
</evidence>
<protein>
    <recommendedName>
        <fullName evidence="9 11">Large ribosomal subunit protein uL1</fullName>
    </recommendedName>
</protein>
<dbReference type="PANTHER" id="PTHR36427:SF3">
    <property type="entry name" value="LARGE RIBOSOMAL SUBUNIT PROTEIN UL1M"/>
    <property type="match status" value="1"/>
</dbReference>
<dbReference type="GO" id="GO:0006417">
    <property type="term" value="P:regulation of translation"/>
    <property type="evidence" value="ECO:0007669"/>
    <property type="project" value="UniProtKB-KW"/>
</dbReference>
<evidence type="ECO:0000256" key="2">
    <source>
        <dbReference type="ARBA" id="ARBA00022491"/>
    </source>
</evidence>
<dbReference type="AlphaFoldDB" id="A0A063KRH7"/>
<comment type="function">
    <text evidence="10 11">Protein L1 is also a translational repressor protein, it controls the translation of the L11 operon by binding to its mRNA.</text>
</comment>
<dbReference type="Proteomes" id="UP000324162">
    <property type="component" value="Unassembled WGS sequence"/>
</dbReference>
<dbReference type="GO" id="GO:0000049">
    <property type="term" value="F:tRNA binding"/>
    <property type="evidence" value="ECO:0007669"/>
    <property type="project" value="UniProtKB-KW"/>
</dbReference>
<dbReference type="Pfam" id="PF00687">
    <property type="entry name" value="Ribosomal_L1"/>
    <property type="match status" value="1"/>
</dbReference>
<dbReference type="EMBL" id="JJNZ01000024">
    <property type="protein sequence ID" value="KDC51500.1"/>
    <property type="molecule type" value="Genomic_DNA"/>
</dbReference>
<evidence type="ECO:0000256" key="3">
    <source>
        <dbReference type="ARBA" id="ARBA00022555"/>
    </source>
</evidence>
<dbReference type="OrthoDB" id="9803740at2"/>
<keyword evidence="8 11" id="KW-0687">Ribonucleoprotein</keyword>
<dbReference type="NCBIfam" id="TIGR01169">
    <property type="entry name" value="rplA_bact"/>
    <property type="match status" value="1"/>
</dbReference>
<dbReference type="InterPro" id="IPR028364">
    <property type="entry name" value="Ribosomal_uL1/biogenesis"/>
</dbReference>
<dbReference type="Proteomes" id="UP000027154">
    <property type="component" value="Unassembled WGS sequence"/>
</dbReference>
<dbReference type="PIRSF" id="PIRSF002155">
    <property type="entry name" value="Ribosomal_L1"/>
    <property type="match status" value="1"/>
</dbReference>
<dbReference type="InterPro" id="IPR005878">
    <property type="entry name" value="Ribosom_uL1_bac-type"/>
</dbReference>
<dbReference type="GO" id="GO:0022625">
    <property type="term" value="C:cytosolic large ribosomal subunit"/>
    <property type="evidence" value="ECO:0007669"/>
    <property type="project" value="TreeGrafter"/>
</dbReference>
<evidence type="ECO:0000256" key="6">
    <source>
        <dbReference type="ARBA" id="ARBA00022884"/>
    </source>
</evidence>
<evidence type="ECO:0000313" key="18">
    <source>
        <dbReference type="Proteomes" id="UP000324162"/>
    </source>
</evidence>
<evidence type="ECO:0000313" key="16">
    <source>
        <dbReference type="Proteomes" id="UP000027154"/>
    </source>
</evidence>
<name>A0A063KRH7_9GAMM</name>
<evidence type="ECO:0000313" key="14">
    <source>
        <dbReference type="EMBL" id="KAA1163403.1"/>
    </source>
</evidence>
<evidence type="ECO:0000313" key="13">
    <source>
        <dbReference type="EMBL" id="KAA1158263.1"/>
    </source>
</evidence>
<keyword evidence="6 11" id="KW-0694">RNA-binding</keyword>
<keyword evidence="2 11" id="KW-0678">Repressor</keyword>
<evidence type="ECO:0000256" key="11">
    <source>
        <dbReference type="HAMAP-Rule" id="MF_01318"/>
    </source>
</evidence>
<dbReference type="GO" id="GO:0003735">
    <property type="term" value="F:structural constituent of ribosome"/>
    <property type="evidence" value="ECO:0007669"/>
    <property type="project" value="InterPro"/>
</dbReference>
<keyword evidence="7 11" id="KW-0689">Ribosomal protein</keyword>
<dbReference type="GO" id="GO:0019843">
    <property type="term" value="F:rRNA binding"/>
    <property type="evidence" value="ECO:0007669"/>
    <property type="project" value="UniProtKB-UniRule"/>
</dbReference>
<dbReference type="PANTHER" id="PTHR36427">
    <property type="entry name" value="54S RIBOSOMAL PROTEIN L1, MITOCHONDRIAL"/>
    <property type="match status" value="1"/>
</dbReference>
<comment type="subunit">
    <text evidence="11">Part of the 50S ribosomal subunit.</text>
</comment>
<comment type="function">
    <text evidence="11">Binds directly to 23S rRNA. The L1 stalk is quite mobile in the ribosome, and is involved in E site tRNA release.</text>
</comment>
<keyword evidence="3 11" id="KW-0820">tRNA-binding</keyword>
<dbReference type="GO" id="GO:0006412">
    <property type="term" value="P:translation"/>
    <property type="evidence" value="ECO:0007669"/>
    <property type="project" value="UniProtKB-UniRule"/>
</dbReference>
<dbReference type="EMBL" id="SEUK01000042">
    <property type="protein sequence ID" value="KAA1163403.1"/>
    <property type="molecule type" value="Genomic_DNA"/>
</dbReference>
<evidence type="ECO:0000256" key="1">
    <source>
        <dbReference type="ARBA" id="ARBA00010531"/>
    </source>
</evidence>
<dbReference type="InterPro" id="IPR016095">
    <property type="entry name" value="Ribosomal_uL1_3-a/b-sand"/>
</dbReference>
<accession>A0A063KRH7</accession>
<sequence length="234" mass="24917">MAKLTKRMRTIREKVEVTKDYEINEAVALLKELATAKFVESVDVAVNLGIDARKSDQNVRGATVLPNGTGRDVRVAVFTQGANAEAAKEAGAELVGMEDLAELVKKGEMNFDVVVASPDAMRVVGQLGQILGPRGLMPNPKTGTVTPNVAEAVKNAKAGQVRYRNDKNGIIHTTIGKVDFTAEQLQQNLESLIVALKKAKPSQAKGVYLKKVTISTTMGAGVSVDQSTLTTTVA</sequence>
<dbReference type="EMBL" id="SEUJ01000065">
    <property type="protein sequence ID" value="KAA1158263.1"/>
    <property type="molecule type" value="Genomic_DNA"/>
</dbReference>
<dbReference type="Gene3D" id="3.40.50.790">
    <property type="match status" value="1"/>
</dbReference>
<dbReference type="RefSeq" id="WP_007378451.1">
    <property type="nucleotide sequence ID" value="NZ_JBBMQV010000008.1"/>
</dbReference>
<dbReference type="CDD" id="cd00403">
    <property type="entry name" value="Ribosomal_L1"/>
    <property type="match status" value="1"/>
</dbReference>
<evidence type="ECO:0000256" key="8">
    <source>
        <dbReference type="ARBA" id="ARBA00023274"/>
    </source>
</evidence>
<evidence type="ECO:0000256" key="5">
    <source>
        <dbReference type="ARBA" id="ARBA00022845"/>
    </source>
</evidence>
<comment type="caution">
    <text evidence="14">The sequence shown here is derived from an EMBL/GenBank/DDBJ whole genome shotgun (WGS) entry which is preliminary data.</text>
</comment>
<gene>
    <name evidence="11" type="primary">rplA</name>
    <name evidence="15" type="ORF">DC53_07980</name>
    <name evidence="14" type="ORF">EU508_04250</name>
    <name evidence="13" type="ORF">EU509_08105</name>
</gene>
<reference evidence="15 16" key="1">
    <citation type="submission" date="2014-04" db="EMBL/GenBank/DDBJ databases">
        <title>Pseudoalteromonas galatheae sp. nov., isolated from a deep-sea polychaete near Canal Concepcion, Chile.</title>
        <authorList>
            <person name="Machado H.R."/>
            <person name="Gram L."/>
            <person name="Vynne N.G."/>
        </authorList>
    </citation>
    <scope>NUCLEOTIDE SEQUENCE [LARGE SCALE GENOMIC DNA]</scope>
    <source>
        <strain evidence="15 16">KMM216</strain>
    </source>
</reference>
<evidence type="ECO:0000313" key="15">
    <source>
        <dbReference type="EMBL" id="KDC51500.1"/>
    </source>
</evidence>
<dbReference type="Proteomes" id="UP000322915">
    <property type="component" value="Unassembled WGS sequence"/>
</dbReference>
<evidence type="ECO:0000256" key="12">
    <source>
        <dbReference type="RuleBase" id="RU000659"/>
    </source>
</evidence>
<dbReference type="Gene3D" id="3.30.190.20">
    <property type="match status" value="1"/>
</dbReference>
<proteinExistence type="inferred from homology"/>
<organism evidence="14 18">
    <name type="scientific">Pseudoalteromonas fuliginea</name>
    <dbReference type="NCBI Taxonomy" id="1872678"/>
    <lineage>
        <taxon>Bacteria</taxon>
        <taxon>Pseudomonadati</taxon>
        <taxon>Pseudomonadota</taxon>
        <taxon>Gammaproteobacteria</taxon>
        <taxon>Alteromonadales</taxon>
        <taxon>Pseudoalteromonadaceae</taxon>
        <taxon>Pseudoalteromonas</taxon>
    </lineage>
</organism>
<evidence type="ECO:0000256" key="10">
    <source>
        <dbReference type="ARBA" id="ARBA00059110"/>
    </source>
</evidence>